<accession>A0ABW1DNP4</accession>
<comment type="caution">
    <text evidence="1">The sequence shown here is derived from an EMBL/GenBank/DDBJ whole genome shotgun (WGS) entry which is preliminary data.</text>
</comment>
<reference evidence="2" key="1">
    <citation type="journal article" date="2019" name="Int. J. Syst. Evol. Microbiol.">
        <title>The Global Catalogue of Microorganisms (GCM) 10K type strain sequencing project: providing services to taxonomists for standard genome sequencing and annotation.</title>
        <authorList>
            <consortium name="The Broad Institute Genomics Platform"/>
            <consortium name="The Broad Institute Genome Sequencing Center for Infectious Disease"/>
            <person name="Wu L."/>
            <person name="Ma J."/>
        </authorList>
    </citation>
    <scope>NUCLEOTIDE SEQUENCE [LARGE SCALE GENOMIC DNA]</scope>
    <source>
        <strain evidence="2">CGMCC 1.15053</strain>
    </source>
</reference>
<evidence type="ECO:0000313" key="1">
    <source>
        <dbReference type="EMBL" id="MFC5849603.1"/>
    </source>
</evidence>
<protein>
    <recommendedName>
        <fullName evidence="3">Transposase</fullName>
    </recommendedName>
</protein>
<dbReference type="EMBL" id="JBHSOH010000029">
    <property type="protein sequence ID" value="MFC5849603.1"/>
    <property type="molecule type" value="Genomic_DNA"/>
</dbReference>
<evidence type="ECO:0000313" key="2">
    <source>
        <dbReference type="Proteomes" id="UP001595979"/>
    </source>
</evidence>
<dbReference type="RefSeq" id="WP_380050893.1">
    <property type="nucleotide sequence ID" value="NZ_JBHSOH010000029.1"/>
</dbReference>
<evidence type="ECO:0008006" key="3">
    <source>
        <dbReference type="Google" id="ProtNLM"/>
    </source>
</evidence>
<name>A0ABW1DNP4_9DEIO</name>
<organism evidence="1 2">
    <name type="scientific">Deinococcus petrolearius</name>
    <dbReference type="NCBI Taxonomy" id="1751295"/>
    <lineage>
        <taxon>Bacteria</taxon>
        <taxon>Thermotogati</taxon>
        <taxon>Deinococcota</taxon>
        <taxon>Deinococci</taxon>
        <taxon>Deinococcales</taxon>
        <taxon>Deinococcaceae</taxon>
        <taxon>Deinococcus</taxon>
    </lineage>
</organism>
<dbReference type="Proteomes" id="UP001595979">
    <property type="component" value="Unassembled WGS sequence"/>
</dbReference>
<keyword evidence="2" id="KW-1185">Reference proteome</keyword>
<proteinExistence type="predicted"/>
<gene>
    <name evidence="1" type="ORF">ACFPQ6_14955</name>
</gene>
<sequence length="218" mass="24073">MARAKAGKRGWLGDLTEHESTVGKALLGGERGFFGQGADVRGCVRWLLESRTAFFTSREWLDVLREQWKGGALTLGTHHEERLVSLSGDLRRLKVQWAGLCKALFTVLQQGKLSKKLLPRSAEAVALLQGCEGHLFCGTTLRSLRRLQRLLFPEDAPQFVSNQGARPKRGGQFLNWEDASAALMARGSTKGGSSRAWAKLQNTARAPLLAPYARRFGK</sequence>